<protein>
    <submittedName>
        <fullName evidence="3">Uncharacterized protein</fullName>
    </submittedName>
</protein>
<dbReference type="AlphaFoldDB" id="A0A448WGP8"/>
<reference evidence="3" key="1">
    <citation type="submission" date="2018-11" db="EMBL/GenBank/DDBJ databases">
        <authorList>
            <consortium name="Pathogen Informatics"/>
        </authorList>
    </citation>
    <scope>NUCLEOTIDE SEQUENCE</scope>
</reference>
<sequence>LEVVSAKEEATVVVAPHPGKRTVPSDRTGSSSSSLACSNSTNSTAGENELPNRATASSPEIIPDSVSGHNAETLIVEGTPAADRPGNGRGCKELQANHRQQEVSVETSSSGKHSATPATVPHASTSWSASAPVSATASIFSPASYSVPLPTVTPSPHFAHLPRSTHLPLPPPPHSVGPTHGQQDDTNSTSNTPHNHVDYVTEEEGEEAVLRLPIEKLWDHIFHQKVVPSIVDELESQQAPPPQPPSLPVSGRSERMGKPWRTGSSGKDRLPLRQDQPSVWQSQFQELSSPAPSTFVSLAAVVSTVELALANHSAKRDGVEGGGKNVTVPREFSDGYGSFGHGRYFRLVDFFSEPSILWVVFALACLVSAIVFASITIFLLVRHMASIRQAGRTSGGADNSSLVGSEEARASL</sequence>
<evidence type="ECO:0000313" key="3">
    <source>
        <dbReference type="EMBL" id="VEL11331.1"/>
    </source>
</evidence>
<organism evidence="3 4">
    <name type="scientific">Protopolystoma xenopodis</name>
    <dbReference type="NCBI Taxonomy" id="117903"/>
    <lineage>
        <taxon>Eukaryota</taxon>
        <taxon>Metazoa</taxon>
        <taxon>Spiralia</taxon>
        <taxon>Lophotrochozoa</taxon>
        <taxon>Platyhelminthes</taxon>
        <taxon>Monogenea</taxon>
        <taxon>Polyopisthocotylea</taxon>
        <taxon>Polystomatidea</taxon>
        <taxon>Polystomatidae</taxon>
        <taxon>Protopolystoma</taxon>
    </lineage>
</organism>
<dbReference type="EMBL" id="CAAALY010011514">
    <property type="protein sequence ID" value="VEL11331.1"/>
    <property type="molecule type" value="Genomic_DNA"/>
</dbReference>
<feature type="compositionally biased region" description="Polar residues" evidence="1">
    <location>
        <begin position="102"/>
        <end position="125"/>
    </location>
</feature>
<dbReference type="Proteomes" id="UP000784294">
    <property type="component" value="Unassembled WGS sequence"/>
</dbReference>
<feature type="compositionally biased region" description="Polar residues" evidence="1">
    <location>
        <begin position="184"/>
        <end position="194"/>
    </location>
</feature>
<feature type="region of interest" description="Disordered" evidence="1">
    <location>
        <begin position="391"/>
        <end position="412"/>
    </location>
</feature>
<keyword evidence="4" id="KW-1185">Reference proteome</keyword>
<keyword evidence="2" id="KW-1133">Transmembrane helix</keyword>
<feature type="region of interest" description="Disordered" evidence="1">
    <location>
        <begin position="15"/>
        <end position="125"/>
    </location>
</feature>
<keyword evidence="2" id="KW-0812">Transmembrane</keyword>
<feature type="transmembrane region" description="Helical" evidence="2">
    <location>
        <begin position="356"/>
        <end position="381"/>
    </location>
</feature>
<evidence type="ECO:0000256" key="1">
    <source>
        <dbReference type="SAM" id="MobiDB-lite"/>
    </source>
</evidence>
<feature type="region of interest" description="Disordered" evidence="1">
    <location>
        <begin position="157"/>
        <end position="195"/>
    </location>
</feature>
<comment type="caution">
    <text evidence="3">The sequence shown here is derived from an EMBL/GenBank/DDBJ whole genome shotgun (WGS) entry which is preliminary data.</text>
</comment>
<feature type="region of interest" description="Disordered" evidence="1">
    <location>
        <begin position="234"/>
        <end position="274"/>
    </location>
</feature>
<gene>
    <name evidence="3" type="ORF">PXEA_LOCUS4771</name>
</gene>
<evidence type="ECO:0000313" key="4">
    <source>
        <dbReference type="Proteomes" id="UP000784294"/>
    </source>
</evidence>
<proteinExistence type="predicted"/>
<feature type="compositionally biased region" description="Basic and acidic residues" evidence="1">
    <location>
        <begin position="90"/>
        <end position="101"/>
    </location>
</feature>
<evidence type="ECO:0000256" key="2">
    <source>
        <dbReference type="SAM" id="Phobius"/>
    </source>
</evidence>
<name>A0A448WGP8_9PLAT</name>
<keyword evidence="2" id="KW-0472">Membrane</keyword>
<feature type="compositionally biased region" description="Low complexity" evidence="1">
    <location>
        <begin position="30"/>
        <end position="45"/>
    </location>
</feature>
<feature type="non-terminal residue" evidence="3">
    <location>
        <position position="1"/>
    </location>
</feature>
<accession>A0A448WGP8</accession>